<protein>
    <submittedName>
        <fullName evidence="3">Uncharacterized protein</fullName>
    </submittedName>
</protein>
<name>A0A060XB34_ONCMY</name>
<dbReference type="PaxDb" id="8022-A0A060XB34"/>
<feature type="compositionally biased region" description="Polar residues" evidence="2">
    <location>
        <begin position="73"/>
        <end position="85"/>
    </location>
</feature>
<evidence type="ECO:0000256" key="2">
    <source>
        <dbReference type="SAM" id="MobiDB-lite"/>
    </source>
</evidence>
<dbReference type="Pfam" id="PF15316">
    <property type="entry name" value="MDFI"/>
    <property type="match status" value="1"/>
</dbReference>
<reference evidence="3" key="2">
    <citation type="submission" date="2014-03" db="EMBL/GenBank/DDBJ databases">
        <authorList>
            <person name="Genoscope - CEA"/>
        </authorList>
    </citation>
    <scope>NUCLEOTIDE SEQUENCE</scope>
</reference>
<dbReference type="InterPro" id="IPR026134">
    <property type="entry name" value="MDFI/MDFIC"/>
</dbReference>
<dbReference type="EMBL" id="FR905176">
    <property type="protein sequence ID" value="CDQ76813.1"/>
    <property type="molecule type" value="Genomic_DNA"/>
</dbReference>
<evidence type="ECO:0000313" key="4">
    <source>
        <dbReference type="Proteomes" id="UP000193380"/>
    </source>
</evidence>
<proteinExistence type="inferred from homology"/>
<dbReference type="GO" id="GO:0010468">
    <property type="term" value="P:regulation of gene expression"/>
    <property type="evidence" value="ECO:0007669"/>
    <property type="project" value="UniProtKB-ARBA"/>
</dbReference>
<reference evidence="3" key="1">
    <citation type="journal article" date="2014" name="Nat. Commun.">
        <title>The rainbow trout genome provides novel insights into evolution after whole-genome duplication in vertebrates.</title>
        <authorList>
            <person name="Berthelot C."/>
            <person name="Brunet F."/>
            <person name="Chalopin D."/>
            <person name="Juanchich A."/>
            <person name="Bernard M."/>
            <person name="Noel B."/>
            <person name="Bento P."/>
            <person name="Da Silva C."/>
            <person name="Labadie K."/>
            <person name="Alberti A."/>
            <person name="Aury J.M."/>
            <person name="Louis A."/>
            <person name="Dehais P."/>
            <person name="Bardou P."/>
            <person name="Montfort J."/>
            <person name="Klopp C."/>
            <person name="Cabau C."/>
            <person name="Gaspin C."/>
            <person name="Thorgaard G.H."/>
            <person name="Boussaha M."/>
            <person name="Quillet E."/>
            <person name="Guyomard R."/>
            <person name="Galiana D."/>
            <person name="Bobe J."/>
            <person name="Volff J.N."/>
            <person name="Genet C."/>
            <person name="Wincker P."/>
            <person name="Jaillon O."/>
            <person name="Roest Crollius H."/>
            <person name="Guiguen Y."/>
        </authorList>
    </citation>
    <scope>NUCLEOTIDE SEQUENCE [LARGE SCALE GENOMIC DNA]</scope>
</reference>
<evidence type="ECO:0000313" key="3">
    <source>
        <dbReference type="EMBL" id="CDQ76813.1"/>
    </source>
</evidence>
<sequence length="269" mass="30191">MIILDQRSSYQTFLRCLIGYGPDQYGVCLVLQVYRALKCKLRFIHTGGSRGFTSIGWFFLFGNKKNCRPSRSLFQMTTQPRTSNNEPDHVKARRDQSPFLEGDMSRPTNSGVMSSNKVVVSGVRRLSTISEQDPDKVDTDLSSQDPMGGREWGGSSFSLCSNKHINNSSDHFSSFESHQPDAGDDCAAILLACLYCRFYDIVVMVPDTCERAVSRCFPSFKYLNASREQERASGWCNCSVELDCSCCNSCQEGAELLELAMEISEVCYR</sequence>
<organism evidence="3 4">
    <name type="scientific">Oncorhynchus mykiss</name>
    <name type="common">Rainbow trout</name>
    <name type="synonym">Salmo gairdneri</name>
    <dbReference type="NCBI Taxonomy" id="8022"/>
    <lineage>
        <taxon>Eukaryota</taxon>
        <taxon>Metazoa</taxon>
        <taxon>Chordata</taxon>
        <taxon>Craniata</taxon>
        <taxon>Vertebrata</taxon>
        <taxon>Euteleostomi</taxon>
        <taxon>Actinopterygii</taxon>
        <taxon>Neopterygii</taxon>
        <taxon>Teleostei</taxon>
        <taxon>Protacanthopterygii</taxon>
        <taxon>Salmoniformes</taxon>
        <taxon>Salmonidae</taxon>
        <taxon>Salmoninae</taxon>
        <taxon>Oncorhynchus</taxon>
    </lineage>
</organism>
<dbReference type="PANTHER" id="PTHR15304">
    <property type="entry name" value="MYOD FAMILY INHIBITOR"/>
    <property type="match status" value="1"/>
</dbReference>
<dbReference type="PANTHER" id="PTHR15304:SF2">
    <property type="entry name" value="MYOD FAMILY INHIBITOR DOMAIN-CONTAINING PROTEIN 2"/>
    <property type="match status" value="1"/>
</dbReference>
<comment type="similarity">
    <text evidence="1">Belongs to the MDFI family.</text>
</comment>
<accession>A0A060XB34</accession>
<dbReference type="Proteomes" id="UP000193380">
    <property type="component" value="Unassembled WGS sequence"/>
</dbReference>
<evidence type="ECO:0000256" key="1">
    <source>
        <dbReference type="ARBA" id="ARBA00025778"/>
    </source>
</evidence>
<gene>
    <name evidence="3" type="ORF">GSONMT00059188001</name>
</gene>
<dbReference type="AlphaFoldDB" id="A0A060XB34"/>
<feature type="region of interest" description="Disordered" evidence="2">
    <location>
        <begin position="73"/>
        <end position="92"/>
    </location>
</feature>